<dbReference type="STRING" id="1076935.U4LV09"/>
<dbReference type="InterPro" id="IPR000754">
    <property type="entry name" value="Ribosomal_uS9"/>
</dbReference>
<dbReference type="InterPro" id="IPR014721">
    <property type="entry name" value="Ribsml_uS5_D2-typ_fold_subgr"/>
</dbReference>
<dbReference type="OMA" id="RESAMWA"/>
<accession>U4LV09</accession>
<reference evidence="7 8" key="1">
    <citation type="journal article" date="2013" name="PLoS Genet.">
        <title>The genome and development-dependent transcriptomes of Pyronema confluens: a window into fungal evolution.</title>
        <authorList>
            <person name="Traeger S."/>
            <person name="Altegoer F."/>
            <person name="Freitag M."/>
            <person name="Gabaldon T."/>
            <person name="Kempken F."/>
            <person name="Kumar A."/>
            <person name="Marcet-Houben M."/>
            <person name="Poggeler S."/>
            <person name="Stajich J.E."/>
            <person name="Nowrousian M."/>
        </authorList>
    </citation>
    <scope>NUCLEOTIDE SEQUENCE [LARGE SCALE GENOMIC DNA]</scope>
    <source>
        <strain evidence="8">CBS 100304</strain>
        <tissue evidence="7">Vegetative mycelium</tissue>
    </source>
</reference>
<dbReference type="AlphaFoldDB" id="U4LV09"/>
<evidence type="ECO:0000313" key="8">
    <source>
        <dbReference type="Proteomes" id="UP000018144"/>
    </source>
</evidence>
<dbReference type="Gene3D" id="3.30.230.10">
    <property type="match status" value="1"/>
</dbReference>
<dbReference type="eggNOG" id="KOG1697">
    <property type="taxonomic scope" value="Eukaryota"/>
</dbReference>
<proteinExistence type="inferred from homology"/>
<evidence type="ECO:0000313" key="7">
    <source>
        <dbReference type="EMBL" id="CCX32116.1"/>
    </source>
</evidence>
<keyword evidence="2 6" id="KW-0689">Ribosomal protein</keyword>
<dbReference type="FunFam" id="3.30.230.10:FF:000001">
    <property type="entry name" value="30S ribosomal protein S9"/>
    <property type="match status" value="1"/>
</dbReference>
<evidence type="ECO:0000256" key="6">
    <source>
        <dbReference type="RuleBase" id="RU003815"/>
    </source>
</evidence>
<keyword evidence="8" id="KW-1185">Reference proteome</keyword>
<dbReference type="PANTHER" id="PTHR21569">
    <property type="entry name" value="RIBOSOMAL PROTEIN S9"/>
    <property type="match status" value="1"/>
</dbReference>
<gene>
    <name evidence="7" type="ORF">PCON_12386</name>
</gene>
<dbReference type="InterPro" id="IPR023035">
    <property type="entry name" value="Ribosomal_uS9_bac/plastid"/>
</dbReference>
<dbReference type="PROSITE" id="PS00360">
    <property type="entry name" value="RIBOSOMAL_S9"/>
    <property type="match status" value="1"/>
</dbReference>
<dbReference type="GO" id="GO:0003723">
    <property type="term" value="F:RNA binding"/>
    <property type="evidence" value="ECO:0007669"/>
    <property type="project" value="TreeGrafter"/>
</dbReference>
<dbReference type="InterPro" id="IPR020574">
    <property type="entry name" value="Ribosomal_uS9_CS"/>
</dbReference>
<keyword evidence="3 6" id="KW-0687">Ribonucleoprotein</keyword>
<dbReference type="EMBL" id="HF935724">
    <property type="protein sequence ID" value="CCX32116.1"/>
    <property type="molecule type" value="Genomic_DNA"/>
</dbReference>
<dbReference type="SUPFAM" id="SSF54211">
    <property type="entry name" value="Ribosomal protein S5 domain 2-like"/>
    <property type="match status" value="1"/>
</dbReference>
<dbReference type="Proteomes" id="UP000018144">
    <property type="component" value="Unassembled WGS sequence"/>
</dbReference>
<dbReference type="GO" id="GO:0005763">
    <property type="term" value="C:mitochondrial small ribosomal subunit"/>
    <property type="evidence" value="ECO:0007669"/>
    <property type="project" value="TreeGrafter"/>
</dbReference>
<dbReference type="GO" id="GO:0006412">
    <property type="term" value="P:translation"/>
    <property type="evidence" value="ECO:0007669"/>
    <property type="project" value="InterPro"/>
</dbReference>
<sequence length="310" mass="34499">MPVGVSSLRCSARAVLDEVVQLARPQLRTLPIRQARPLTTSTIPRAAVVDIPTQPDAALPPKWSMTKESTRLVPVSASYFTGNADFFDNWLALQDLLRKYQTLPTIPKDNAPSVKWRTLAAYRGMVGRDVKAAKYKKIIDILDRLNCIDPQVIPEEVTKAINMYKRDTMSAVSQKKAQEVDEYGRAHGLGRRKTSVARVVVLEGDGQVVVNGKPLASVFERIHDRESALWPLVATQRMQHYNVWANVEGGGKTGQAEALTLGIARALMVHEPALKPALRRAGVVTRDARMVERKKPGKLKARKMPAWVKR</sequence>
<dbReference type="OrthoDB" id="10254627at2759"/>
<dbReference type="NCBIfam" id="NF001099">
    <property type="entry name" value="PRK00132.1"/>
    <property type="match status" value="1"/>
</dbReference>
<dbReference type="PANTHER" id="PTHR21569:SF1">
    <property type="entry name" value="SMALL RIBOSOMAL SUBUNIT PROTEIN US9M"/>
    <property type="match status" value="1"/>
</dbReference>
<dbReference type="Pfam" id="PF00380">
    <property type="entry name" value="Ribosomal_S9"/>
    <property type="match status" value="1"/>
</dbReference>
<evidence type="ECO:0000256" key="4">
    <source>
        <dbReference type="ARBA" id="ARBA00039318"/>
    </source>
</evidence>
<evidence type="ECO:0000256" key="5">
    <source>
        <dbReference type="ARBA" id="ARBA00042623"/>
    </source>
</evidence>
<dbReference type="GO" id="GO:0003735">
    <property type="term" value="F:structural constituent of ribosome"/>
    <property type="evidence" value="ECO:0007669"/>
    <property type="project" value="InterPro"/>
</dbReference>
<dbReference type="InterPro" id="IPR020568">
    <property type="entry name" value="Ribosomal_Su5_D2-typ_SF"/>
</dbReference>
<name>U4LV09_PYROM</name>
<evidence type="ECO:0000256" key="2">
    <source>
        <dbReference type="ARBA" id="ARBA00022980"/>
    </source>
</evidence>
<evidence type="ECO:0000256" key="3">
    <source>
        <dbReference type="ARBA" id="ARBA00023274"/>
    </source>
</evidence>
<comment type="similarity">
    <text evidence="1 6">Belongs to the universal ribosomal protein uS9 family.</text>
</comment>
<protein>
    <recommendedName>
        <fullName evidence="4">Small ribosomal subunit protein uS9m</fullName>
    </recommendedName>
    <alternativeName>
        <fullName evidence="5">37S ribosomal protein S9, mitochondrial</fullName>
    </alternativeName>
</protein>
<organism evidence="7 8">
    <name type="scientific">Pyronema omphalodes (strain CBS 100304)</name>
    <name type="common">Pyronema confluens</name>
    <dbReference type="NCBI Taxonomy" id="1076935"/>
    <lineage>
        <taxon>Eukaryota</taxon>
        <taxon>Fungi</taxon>
        <taxon>Dikarya</taxon>
        <taxon>Ascomycota</taxon>
        <taxon>Pezizomycotina</taxon>
        <taxon>Pezizomycetes</taxon>
        <taxon>Pezizales</taxon>
        <taxon>Pyronemataceae</taxon>
        <taxon>Pyronema</taxon>
    </lineage>
</organism>
<evidence type="ECO:0000256" key="1">
    <source>
        <dbReference type="ARBA" id="ARBA00005251"/>
    </source>
</evidence>